<name>A0A7I4EMJ2_PHYPA</name>
<dbReference type="Gramene" id="Pp3c8_4710V3.2">
    <property type="protein sequence ID" value="Pp3c8_4710V3.2"/>
    <property type="gene ID" value="Pp3c8_4710"/>
</dbReference>
<sequence length="101" mass="11716">SWNSKSLKFLSKLLLRCPNLFRERTRYSWGTDLLCFPYGDFPYDSLLQDISGEAGGITNPWSNACEKMTHGRITVTSIVWTSHMVSSCYWLRKEALRFNKS</sequence>
<proteinExistence type="predicted"/>
<dbReference type="EMBL" id="ABEU02000008">
    <property type="status" value="NOT_ANNOTATED_CDS"/>
    <property type="molecule type" value="Genomic_DNA"/>
</dbReference>
<reference evidence="1" key="3">
    <citation type="submission" date="2020-12" db="UniProtKB">
        <authorList>
            <consortium name="EnsemblPlants"/>
        </authorList>
    </citation>
    <scope>IDENTIFICATION</scope>
</reference>
<evidence type="ECO:0000313" key="2">
    <source>
        <dbReference type="Proteomes" id="UP000006727"/>
    </source>
</evidence>
<reference evidence="1 2" key="1">
    <citation type="journal article" date="2008" name="Science">
        <title>The Physcomitrella genome reveals evolutionary insights into the conquest of land by plants.</title>
        <authorList>
            <person name="Rensing S."/>
            <person name="Lang D."/>
            <person name="Zimmer A."/>
            <person name="Terry A."/>
            <person name="Salamov A."/>
            <person name="Shapiro H."/>
            <person name="Nishiyama T."/>
            <person name="Perroud P.-F."/>
            <person name="Lindquist E."/>
            <person name="Kamisugi Y."/>
            <person name="Tanahashi T."/>
            <person name="Sakakibara K."/>
            <person name="Fujita T."/>
            <person name="Oishi K."/>
            <person name="Shin-I T."/>
            <person name="Kuroki Y."/>
            <person name="Toyoda A."/>
            <person name="Suzuki Y."/>
            <person name="Hashimoto A."/>
            <person name="Yamaguchi K."/>
            <person name="Sugano A."/>
            <person name="Kohara Y."/>
            <person name="Fujiyama A."/>
            <person name="Anterola A."/>
            <person name="Aoki S."/>
            <person name="Ashton N."/>
            <person name="Barbazuk W.B."/>
            <person name="Barker E."/>
            <person name="Bennetzen J."/>
            <person name="Bezanilla M."/>
            <person name="Blankenship R."/>
            <person name="Cho S.H."/>
            <person name="Dutcher S."/>
            <person name="Estelle M."/>
            <person name="Fawcett J.A."/>
            <person name="Gundlach H."/>
            <person name="Hanada K."/>
            <person name="Heyl A."/>
            <person name="Hicks K.A."/>
            <person name="Hugh J."/>
            <person name="Lohr M."/>
            <person name="Mayer K."/>
            <person name="Melkozernov A."/>
            <person name="Murata T."/>
            <person name="Nelson D."/>
            <person name="Pils B."/>
            <person name="Prigge M."/>
            <person name="Reiss B."/>
            <person name="Renner T."/>
            <person name="Rombauts S."/>
            <person name="Rushton P."/>
            <person name="Sanderfoot A."/>
            <person name="Schween G."/>
            <person name="Shiu S.-H."/>
            <person name="Stueber K."/>
            <person name="Theodoulou F.L."/>
            <person name="Tu H."/>
            <person name="Van de Peer Y."/>
            <person name="Verrier P.J."/>
            <person name="Waters E."/>
            <person name="Wood A."/>
            <person name="Yang L."/>
            <person name="Cove D."/>
            <person name="Cuming A."/>
            <person name="Hasebe M."/>
            <person name="Lucas S."/>
            <person name="Mishler D.B."/>
            <person name="Reski R."/>
            <person name="Grigoriev I."/>
            <person name="Quatrano R.S."/>
            <person name="Boore J.L."/>
        </authorList>
    </citation>
    <scope>NUCLEOTIDE SEQUENCE [LARGE SCALE GENOMIC DNA]</scope>
    <source>
        <strain evidence="1 2">cv. Gransden 2004</strain>
    </source>
</reference>
<dbReference type="AlphaFoldDB" id="A0A7I4EMJ2"/>
<protein>
    <submittedName>
        <fullName evidence="1">Uncharacterized protein</fullName>
    </submittedName>
</protein>
<keyword evidence="2" id="KW-1185">Reference proteome</keyword>
<reference evidence="1 2" key="2">
    <citation type="journal article" date="2018" name="Plant J.">
        <title>The Physcomitrella patens chromosome-scale assembly reveals moss genome structure and evolution.</title>
        <authorList>
            <person name="Lang D."/>
            <person name="Ullrich K.K."/>
            <person name="Murat F."/>
            <person name="Fuchs J."/>
            <person name="Jenkins J."/>
            <person name="Haas F.B."/>
            <person name="Piednoel M."/>
            <person name="Gundlach H."/>
            <person name="Van Bel M."/>
            <person name="Meyberg R."/>
            <person name="Vives C."/>
            <person name="Morata J."/>
            <person name="Symeonidi A."/>
            <person name="Hiss M."/>
            <person name="Muchero W."/>
            <person name="Kamisugi Y."/>
            <person name="Saleh O."/>
            <person name="Blanc G."/>
            <person name="Decker E.L."/>
            <person name="van Gessel N."/>
            <person name="Grimwood J."/>
            <person name="Hayes R.D."/>
            <person name="Graham S.W."/>
            <person name="Gunter L.E."/>
            <person name="McDaniel S.F."/>
            <person name="Hoernstein S.N.W."/>
            <person name="Larsson A."/>
            <person name="Li F.W."/>
            <person name="Perroud P.F."/>
            <person name="Phillips J."/>
            <person name="Ranjan P."/>
            <person name="Rokshar D.S."/>
            <person name="Rothfels C.J."/>
            <person name="Schneider L."/>
            <person name="Shu S."/>
            <person name="Stevenson D.W."/>
            <person name="Thummler F."/>
            <person name="Tillich M."/>
            <person name="Villarreal Aguilar J.C."/>
            <person name="Widiez T."/>
            <person name="Wong G.K."/>
            <person name="Wymore A."/>
            <person name="Zhang Y."/>
            <person name="Zimmer A.D."/>
            <person name="Quatrano R.S."/>
            <person name="Mayer K.F.X."/>
            <person name="Goodstein D."/>
            <person name="Casacuberta J.M."/>
            <person name="Vandepoele K."/>
            <person name="Reski R."/>
            <person name="Cuming A.C."/>
            <person name="Tuskan G.A."/>
            <person name="Maumus F."/>
            <person name="Salse J."/>
            <person name="Schmutz J."/>
            <person name="Rensing S.A."/>
        </authorList>
    </citation>
    <scope>NUCLEOTIDE SEQUENCE [LARGE SCALE GENOMIC DNA]</scope>
    <source>
        <strain evidence="1 2">cv. Gransden 2004</strain>
    </source>
</reference>
<accession>A0A7I4EMJ2</accession>
<dbReference type="InParanoid" id="A0A7I4EMJ2"/>
<dbReference type="Proteomes" id="UP000006727">
    <property type="component" value="Chromosome 8"/>
</dbReference>
<organism evidence="1 2">
    <name type="scientific">Physcomitrium patens</name>
    <name type="common">Spreading-leaved earth moss</name>
    <name type="synonym">Physcomitrella patens</name>
    <dbReference type="NCBI Taxonomy" id="3218"/>
    <lineage>
        <taxon>Eukaryota</taxon>
        <taxon>Viridiplantae</taxon>
        <taxon>Streptophyta</taxon>
        <taxon>Embryophyta</taxon>
        <taxon>Bryophyta</taxon>
        <taxon>Bryophytina</taxon>
        <taxon>Bryopsida</taxon>
        <taxon>Funariidae</taxon>
        <taxon>Funariales</taxon>
        <taxon>Funariaceae</taxon>
        <taxon>Physcomitrium</taxon>
    </lineage>
</organism>
<evidence type="ECO:0000313" key="1">
    <source>
        <dbReference type="EnsemblPlants" id="Pp3c8_4710V3.2"/>
    </source>
</evidence>
<dbReference type="EnsemblPlants" id="Pp3c8_4710V3.2">
    <property type="protein sequence ID" value="Pp3c8_4710V3.2"/>
    <property type="gene ID" value="Pp3c8_4710"/>
</dbReference>